<feature type="transmembrane region" description="Helical" evidence="1">
    <location>
        <begin position="504"/>
        <end position="523"/>
    </location>
</feature>
<feature type="transmembrane region" description="Helical" evidence="1">
    <location>
        <begin position="33"/>
        <end position="53"/>
    </location>
</feature>
<reference evidence="2" key="2">
    <citation type="submission" date="2023-01" db="EMBL/GenBank/DDBJ databases">
        <title>Draft genome sequence of Portibacter lacus strain NBRC 108769.</title>
        <authorList>
            <person name="Sun Q."/>
            <person name="Mori K."/>
        </authorList>
    </citation>
    <scope>NUCLEOTIDE SEQUENCE</scope>
    <source>
        <strain evidence="2">NBRC 108769</strain>
    </source>
</reference>
<name>A0AA37SML3_9BACT</name>
<feature type="transmembrane region" description="Helical" evidence="1">
    <location>
        <begin position="6"/>
        <end position="26"/>
    </location>
</feature>
<dbReference type="RefSeq" id="WP_235295163.1">
    <property type="nucleotide sequence ID" value="NZ_BSOH01000012.1"/>
</dbReference>
<evidence type="ECO:0000256" key="1">
    <source>
        <dbReference type="SAM" id="Phobius"/>
    </source>
</evidence>
<evidence type="ECO:0000313" key="3">
    <source>
        <dbReference type="Proteomes" id="UP001156666"/>
    </source>
</evidence>
<reference evidence="2" key="1">
    <citation type="journal article" date="2014" name="Int. J. Syst. Evol. Microbiol.">
        <title>Complete genome sequence of Corynebacterium casei LMG S-19264T (=DSM 44701T), isolated from a smear-ripened cheese.</title>
        <authorList>
            <consortium name="US DOE Joint Genome Institute (JGI-PGF)"/>
            <person name="Walter F."/>
            <person name="Albersmeier A."/>
            <person name="Kalinowski J."/>
            <person name="Ruckert C."/>
        </authorList>
    </citation>
    <scope>NUCLEOTIDE SEQUENCE</scope>
    <source>
        <strain evidence="2">NBRC 108769</strain>
    </source>
</reference>
<dbReference type="EMBL" id="BSOH01000012">
    <property type="protein sequence ID" value="GLR17513.1"/>
    <property type="molecule type" value="Genomic_DNA"/>
</dbReference>
<evidence type="ECO:0000313" key="2">
    <source>
        <dbReference type="EMBL" id="GLR17513.1"/>
    </source>
</evidence>
<dbReference type="Proteomes" id="UP001156666">
    <property type="component" value="Unassembled WGS sequence"/>
</dbReference>
<protein>
    <submittedName>
        <fullName evidence="2">Uncharacterized protein</fullName>
    </submittedName>
</protein>
<organism evidence="2 3">
    <name type="scientific">Portibacter lacus</name>
    <dbReference type="NCBI Taxonomy" id="1099794"/>
    <lineage>
        <taxon>Bacteria</taxon>
        <taxon>Pseudomonadati</taxon>
        <taxon>Bacteroidota</taxon>
        <taxon>Saprospiria</taxon>
        <taxon>Saprospirales</taxon>
        <taxon>Haliscomenobacteraceae</taxon>
        <taxon>Portibacter</taxon>
    </lineage>
</organism>
<gene>
    <name evidence="2" type="ORF">GCM10007940_21280</name>
</gene>
<keyword evidence="1" id="KW-0472">Membrane</keyword>
<keyword evidence="3" id="KW-1185">Reference proteome</keyword>
<keyword evidence="1" id="KW-1133">Transmembrane helix</keyword>
<keyword evidence="1" id="KW-0812">Transmembrane</keyword>
<sequence>MTIDWSYEVLLATVFVAVVFILSAYWSRDLKKIAFLLIGFTGLWLAIAQPFHLKEKPLESSMVDNIQEFLSSEKMHWTDTVKLIGGNHRIEDIQLLENYHIELVNFSVPDGFSDVSKSEIVEGEYFTVVGKFESEEDSLAEIWVENTSGEESQATLNGNNFSVELKAPVKGLYEYSLKAMVASGDTMSEVLPIQVKPSSKMSMLILANNPQFDINYLKNYWVSQGHSILQKVKISQEKFSTNYVNIPEFKFATLSTKVLDRFDILLLDIATWNTITPNERNLVLNAVKENGLGLALKPTQAGVSAKGLPYHKVLRFSDEEIESVNLEMIDVEHNNSWKVMDYGLKWHHGYGSVFLLKVSDSYQLILHDKASVYNQMWASILSDLFVKKNEGFTVSKPFLTYEAESTSAQIGYANQEDQLFLNDSLPLIVNYTPFLDGDGEAKLTGRRGWNKVTRLGTDEIQWFYVFGKGSWETMRANQVEHYVRYLKQNIDDVKMEPFFEEQKIPWWISILLMVFGFGMVWFMEKLKA</sequence>
<dbReference type="AlphaFoldDB" id="A0AA37SML3"/>
<accession>A0AA37SML3</accession>
<proteinExistence type="predicted"/>
<comment type="caution">
    <text evidence="2">The sequence shown here is derived from an EMBL/GenBank/DDBJ whole genome shotgun (WGS) entry which is preliminary data.</text>
</comment>